<protein>
    <submittedName>
        <fullName evidence="1">Uncharacterized protein</fullName>
    </submittedName>
</protein>
<comment type="caution">
    <text evidence="1">The sequence shown here is derived from an EMBL/GenBank/DDBJ whole genome shotgun (WGS) entry which is preliminary data.</text>
</comment>
<keyword evidence="2" id="KW-1185">Reference proteome</keyword>
<proteinExistence type="predicted"/>
<dbReference type="EMBL" id="JALLAZ020000563">
    <property type="protein sequence ID" value="KAL3792151.1"/>
    <property type="molecule type" value="Genomic_DNA"/>
</dbReference>
<organism evidence="1 2">
    <name type="scientific">Stephanodiscus triporus</name>
    <dbReference type="NCBI Taxonomy" id="2934178"/>
    <lineage>
        <taxon>Eukaryota</taxon>
        <taxon>Sar</taxon>
        <taxon>Stramenopiles</taxon>
        <taxon>Ochrophyta</taxon>
        <taxon>Bacillariophyta</taxon>
        <taxon>Coscinodiscophyceae</taxon>
        <taxon>Thalassiosirophycidae</taxon>
        <taxon>Stephanodiscales</taxon>
        <taxon>Stephanodiscaceae</taxon>
        <taxon>Stephanodiscus</taxon>
    </lineage>
</organism>
<gene>
    <name evidence="1" type="ORF">ACHAW5_010409</name>
</gene>
<name>A0ABD3PXW7_9STRA</name>
<evidence type="ECO:0000313" key="1">
    <source>
        <dbReference type="EMBL" id="KAL3792151.1"/>
    </source>
</evidence>
<sequence>MHPLQGFPPSKAYGTSGEVTYFIGCGWSSLMSFESPCHYPSDDLGQKIEVVAIPTPPELSINGLRACLLDDEKLDISNGRWLHYPYPDDSVCRPSERDSRNKGFKVFKLQYFGDQDPICWHRDDLTQIANTCAEPGCKFLINHRWVTDLKREAKWFGWWKSYSCEYREMGDNDIQQCIDLKKISKIELRGASIKDVVDSYMSQKLQNINMTTGTNNIVVFDTLKMSHLLWNKGINEHRISLMNDFPNVTADSEQEYYFMTGFTLTSERAHTSKSTECFSSSKVAYDVLAPKGYKMINAFDVSAAFAFDTDGQV</sequence>
<reference evidence="1 2" key="1">
    <citation type="submission" date="2024-10" db="EMBL/GenBank/DDBJ databases">
        <title>Updated reference genomes for cyclostephanoid diatoms.</title>
        <authorList>
            <person name="Roberts W.R."/>
            <person name="Alverson A.J."/>
        </authorList>
    </citation>
    <scope>NUCLEOTIDE SEQUENCE [LARGE SCALE GENOMIC DNA]</scope>
    <source>
        <strain evidence="1 2">AJA276-08</strain>
    </source>
</reference>
<dbReference type="Proteomes" id="UP001530315">
    <property type="component" value="Unassembled WGS sequence"/>
</dbReference>
<accession>A0ABD3PXW7</accession>
<dbReference type="AlphaFoldDB" id="A0ABD3PXW7"/>
<evidence type="ECO:0000313" key="2">
    <source>
        <dbReference type="Proteomes" id="UP001530315"/>
    </source>
</evidence>